<feature type="compositionally biased region" description="Basic and acidic residues" evidence="1">
    <location>
        <begin position="297"/>
        <end position="313"/>
    </location>
</feature>
<feature type="region of interest" description="Disordered" evidence="1">
    <location>
        <begin position="492"/>
        <end position="542"/>
    </location>
</feature>
<keyword evidence="3" id="KW-1185">Reference proteome</keyword>
<protein>
    <submittedName>
        <fullName evidence="2">Uncharacterized protein</fullName>
    </submittedName>
</protein>
<gene>
    <name evidence="2" type="ORF">UTRI_03436</name>
</gene>
<feature type="compositionally biased region" description="Polar residues" evidence="1">
    <location>
        <begin position="200"/>
        <end position="213"/>
    </location>
</feature>
<feature type="compositionally biased region" description="Polar residues" evidence="1">
    <location>
        <begin position="227"/>
        <end position="244"/>
    </location>
</feature>
<feature type="compositionally biased region" description="Low complexity" evidence="1">
    <location>
        <begin position="494"/>
        <end position="510"/>
    </location>
</feature>
<evidence type="ECO:0000313" key="3">
    <source>
        <dbReference type="Proteomes" id="UP000324022"/>
    </source>
</evidence>
<feature type="compositionally biased region" description="Polar residues" evidence="1">
    <location>
        <begin position="529"/>
        <end position="542"/>
    </location>
</feature>
<feature type="compositionally biased region" description="Low complexity" evidence="1">
    <location>
        <begin position="369"/>
        <end position="385"/>
    </location>
</feature>
<dbReference type="EMBL" id="OOIN01000007">
    <property type="protein sequence ID" value="SPO24168.1"/>
    <property type="molecule type" value="Genomic_DNA"/>
</dbReference>
<feature type="region of interest" description="Disordered" evidence="1">
    <location>
        <begin position="607"/>
        <end position="715"/>
    </location>
</feature>
<feature type="compositionally biased region" description="Low complexity" evidence="1">
    <location>
        <begin position="256"/>
        <end position="267"/>
    </location>
</feature>
<proteinExistence type="predicted"/>
<evidence type="ECO:0000313" key="2">
    <source>
        <dbReference type="EMBL" id="SPO24168.1"/>
    </source>
</evidence>
<feature type="region of interest" description="Disordered" evidence="1">
    <location>
        <begin position="1"/>
        <end position="96"/>
    </location>
</feature>
<feature type="compositionally biased region" description="Polar residues" evidence="1">
    <location>
        <begin position="401"/>
        <end position="415"/>
    </location>
</feature>
<feature type="compositionally biased region" description="Pro residues" evidence="1">
    <location>
        <begin position="439"/>
        <end position="454"/>
    </location>
</feature>
<accession>A0A5C3E112</accession>
<feature type="compositionally biased region" description="Polar residues" evidence="1">
    <location>
        <begin position="612"/>
        <end position="638"/>
    </location>
</feature>
<feature type="compositionally biased region" description="Basic and acidic residues" evidence="1">
    <location>
        <begin position="268"/>
        <end position="282"/>
    </location>
</feature>
<dbReference type="AlphaFoldDB" id="A0A5C3E112"/>
<reference evidence="2 3" key="1">
    <citation type="submission" date="2018-03" db="EMBL/GenBank/DDBJ databases">
        <authorList>
            <person name="Guldener U."/>
        </authorList>
    </citation>
    <scope>NUCLEOTIDE SEQUENCE [LARGE SCALE GENOMIC DNA]</scope>
    <source>
        <strain evidence="2 3">NBRC100155</strain>
    </source>
</reference>
<name>A0A5C3E112_9BASI</name>
<feature type="compositionally biased region" description="Low complexity" evidence="1">
    <location>
        <begin position="1"/>
        <end position="12"/>
    </location>
</feature>
<feature type="region of interest" description="Disordered" evidence="1">
    <location>
        <begin position="108"/>
        <end position="472"/>
    </location>
</feature>
<feature type="compositionally biased region" description="Polar residues" evidence="1">
    <location>
        <begin position="82"/>
        <end position="91"/>
    </location>
</feature>
<organism evidence="2 3">
    <name type="scientific">Ustilago trichophora</name>
    <dbReference type="NCBI Taxonomy" id="86804"/>
    <lineage>
        <taxon>Eukaryota</taxon>
        <taxon>Fungi</taxon>
        <taxon>Dikarya</taxon>
        <taxon>Basidiomycota</taxon>
        <taxon>Ustilaginomycotina</taxon>
        <taxon>Ustilaginomycetes</taxon>
        <taxon>Ustilaginales</taxon>
        <taxon>Ustilaginaceae</taxon>
        <taxon>Ustilago</taxon>
    </lineage>
</organism>
<sequence length="836" mass="90848">MTSLSSRFSSLSTANGKAYHPPKPTYNSPKLVQDAHQVRSPSQDSAKVNHPFATPSYGARRRAPTEPKPYREPASISPRNIPHTSEFGSFQSDREHATLAQDRVDVTRTASFTPDHVDLDATRRKRSSTLGSQHVVPSDFAPLDDFLPSHNPLKSQFDDSEDEEKLDNTSKTLSGVPHRARLAALGTASRLFKGRRHSRNSSGAMIPNSSFQDLPTPPQVDKRTSQYRDATPSSRPSTSDGTIPSPNPRQAVFGHRPSPSELSILSSRSEKTRSVTPADRDLILGLTGSAFKPSRPKTADRKRLLSRQSDQHRQSSGVPASFEDGKAQWVAPPPYCADEPDLSRRDSLRKSQSMSTLRFDPSRRPQQTSPVSEVNEQSSSVQISNKTHADQTAWETMLAESPNTVSDHSSISSCGRVTKTDVISDSPPRRLPKAQRLPPQKPPPQFGLPPPPPLASGFGSDQHLCDSTKSSLEVGAPRASLAVSNTAMQKAVQASDSAPSSAATTTAEGSWLQLPTKPASPKGRRLHLATTSPMDSKQAQPDSQVVLDVGGTKYVTLVSTLRGKAGDQPRLIDTLERNHKSDSELELCNDIHLTRSQRVDVSQCAIHERSDSAQSSQGSHFTTVDENSPAEQMTSQPHTDLDLGLGMALEPSISQSSASLSTTASGTLSHTESDTSTRRTSDVSDTSNWSKADGEAVHAMSSDGPQHGQPNPNVIWDHAALSSSRLCSPHLPFAPSPTTLHSPNSVSTSIFLDRNSDLYRDILDILRTSKLPYRLQAASIVSYSSNRNCSDNNGDACALIAIKLQLRCRLNEVKEESDWLGYFSIVRLCEAELCLV</sequence>
<dbReference type="OrthoDB" id="2414723at2759"/>
<feature type="compositionally biased region" description="Low complexity" evidence="1">
    <location>
        <begin position="648"/>
        <end position="669"/>
    </location>
</feature>
<dbReference type="Proteomes" id="UP000324022">
    <property type="component" value="Unassembled WGS sequence"/>
</dbReference>
<evidence type="ECO:0000256" key="1">
    <source>
        <dbReference type="SAM" id="MobiDB-lite"/>
    </source>
</evidence>
<feature type="compositionally biased region" description="Basic and acidic residues" evidence="1">
    <location>
        <begin position="671"/>
        <end position="682"/>
    </location>
</feature>